<comment type="cofactor">
    <cofactor evidence="1">
        <name>heme</name>
        <dbReference type="ChEBI" id="CHEBI:30413"/>
    </cofactor>
</comment>
<gene>
    <name evidence="11" type="ORF">GFSPODELE1_LOCUS1490</name>
</gene>
<protein>
    <recommendedName>
        <fullName evidence="13">Cytochrome P450</fullName>
    </recommendedName>
</protein>
<keyword evidence="8 9" id="KW-0503">Monooxygenase</keyword>
<dbReference type="InterPro" id="IPR050121">
    <property type="entry name" value="Cytochrome_P450_monoxygenase"/>
</dbReference>
<evidence type="ECO:0000256" key="10">
    <source>
        <dbReference type="SAM" id="SignalP"/>
    </source>
</evidence>
<accession>A0ABP1CN29</accession>
<evidence type="ECO:0000256" key="3">
    <source>
        <dbReference type="ARBA" id="ARBA00010617"/>
    </source>
</evidence>
<dbReference type="InterPro" id="IPR001128">
    <property type="entry name" value="Cyt_P450"/>
</dbReference>
<dbReference type="Gene3D" id="1.10.630.10">
    <property type="entry name" value="Cytochrome P450"/>
    <property type="match status" value="1"/>
</dbReference>
<evidence type="ECO:0000256" key="9">
    <source>
        <dbReference type="RuleBase" id="RU000461"/>
    </source>
</evidence>
<organism evidence="11 12">
    <name type="scientific">Somion occarium</name>
    <dbReference type="NCBI Taxonomy" id="3059160"/>
    <lineage>
        <taxon>Eukaryota</taxon>
        <taxon>Fungi</taxon>
        <taxon>Dikarya</taxon>
        <taxon>Basidiomycota</taxon>
        <taxon>Agaricomycotina</taxon>
        <taxon>Agaricomycetes</taxon>
        <taxon>Polyporales</taxon>
        <taxon>Cerrenaceae</taxon>
        <taxon>Somion</taxon>
    </lineage>
</organism>
<evidence type="ECO:0008006" key="13">
    <source>
        <dbReference type="Google" id="ProtNLM"/>
    </source>
</evidence>
<comment type="similarity">
    <text evidence="3 9">Belongs to the cytochrome P450 family.</text>
</comment>
<dbReference type="CDD" id="cd11069">
    <property type="entry name" value="CYP_FUM15-like"/>
    <property type="match status" value="1"/>
</dbReference>
<feature type="chain" id="PRO_5046924849" description="Cytochrome P450" evidence="10">
    <location>
        <begin position="23"/>
        <end position="544"/>
    </location>
</feature>
<keyword evidence="5 9" id="KW-0479">Metal-binding</keyword>
<dbReference type="PROSITE" id="PS00086">
    <property type="entry name" value="CYTOCHROME_P450"/>
    <property type="match status" value="1"/>
</dbReference>
<evidence type="ECO:0000256" key="7">
    <source>
        <dbReference type="ARBA" id="ARBA00023004"/>
    </source>
</evidence>
<dbReference type="PANTHER" id="PTHR24305">
    <property type="entry name" value="CYTOCHROME P450"/>
    <property type="match status" value="1"/>
</dbReference>
<keyword evidence="4 9" id="KW-0349">Heme</keyword>
<dbReference type="InterPro" id="IPR002401">
    <property type="entry name" value="Cyt_P450_E_grp-I"/>
</dbReference>
<sequence length="544" mass="60596">MNSLVILAISSIAWLIWRAARSVFIRSPIDNVPGPTAPSLMRGNLGQLLNRDGWEFLDEVGQKYNKVVKLKGLFGHRMLYVFDPKALHQVVIKEADIYDLPEWLTDGVKLTTGPGLLGVHGAHHRRQRKMLNPAFSIKHMRTLTPLFYGVAHRLRSAMETQVGDVPTTINMVNWFSRTALELIGQGGLGYSLDSLDTPMPNPYGEALKQFLPALFANAELQFLLKHVKKIGSPAFRSAMIDWLPLPDLQRLKKVVSILGYEARNLYFIKKKALQAGGENVLKQVGEGKDIMSILMQANMQASEEDRLTEDELIGQMSLLVQAGTDTTSNALTMLIHILAEHPNIQDKLRSEIQQAKEQYGEDIPYDNLVSLPYMDALCRETLRLFPPVSFIFRETRKDVIMPLSEAIAGVDGTTMTEIPVPAGTTVIIGIRAVNHSKNVWGDDVKEFKPERWLSPLPATVMEAHIPGVYSNLMTFNGGGRACIGFKFSQLEMKVVLATIVSSFKISLADVTKDVVWNLAGVYYPTVGKYSNQPGFPVTLERIQA</sequence>
<evidence type="ECO:0000256" key="4">
    <source>
        <dbReference type="ARBA" id="ARBA00022617"/>
    </source>
</evidence>
<dbReference type="InterPro" id="IPR036396">
    <property type="entry name" value="Cyt_P450_sf"/>
</dbReference>
<dbReference type="PANTHER" id="PTHR24305:SF166">
    <property type="entry name" value="CYTOCHROME P450 12A4, MITOCHONDRIAL-RELATED"/>
    <property type="match status" value="1"/>
</dbReference>
<evidence type="ECO:0000256" key="6">
    <source>
        <dbReference type="ARBA" id="ARBA00023002"/>
    </source>
</evidence>
<reference evidence="12" key="1">
    <citation type="submission" date="2024-04" db="EMBL/GenBank/DDBJ databases">
        <authorList>
            <person name="Shaw F."/>
            <person name="Minotto A."/>
        </authorList>
    </citation>
    <scope>NUCLEOTIDE SEQUENCE [LARGE SCALE GENOMIC DNA]</scope>
</reference>
<evidence type="ECO:0000256" key="8">
    <source>
        <dbReference type="ARBA" id="ARBA00023033"/>
    </source>
</evidence>
<dbReference type="Proteomes" id="UP001497453">
    <property type="component" value="Chromosome 1"/>
</dbReference>
<evidence type="ECO:0000256" key="5">
    <source>
        <dbReference type="ARBA" id="ARBA00022723"/>
    </source>
</evidence>
<dbReference type="Pfam" id="PF00067">
    <property type="entry name" value="p450"/>
    <property type="match status" value="1"/>
</dbReference>
<comment type="pathway">
    <text evidence="2">Secondary metabolite biosynthesis.</text>
</comment>
<keyword evidence="12" id="KW-1185">Reference proteome</keyword>
<dbReference type="SUPFAM" id="SSF48264">
    <property type="entry name" value="Cytochrome P450"/>
    <property type="match status" value="1"/>
</dbReference>
<evidence type="ECO:0000313" key="12">
    <source>
        <dbReference type="Proteomes" id="UP001497453"/>
    </source>
</evidence>
<keyword evidence="6 9" id="KW-0560">Oxidoreductase</keyword>
<dbReference type="PRINTS" id="PR00385">
    <property type="entry name" value="P450"/>
</dbReference>
<evidence type="ECO:0000256" key="2">
    <source>
        <dbReference type="ARBA" id="ARBA00005179"/>
    </source>
</evidence>
<name>A0ABP1CN29_9APHY</name>
<keyword evidence="7 9" id="KW-0408">Iron</keyword>
<keyword evidence="10" id="KW-0732">Signal</keyword>
<evidence type="ECO:0000256" key="1">
    <source>
        <dbReference type="ARBA" id="ARBA00001971"/>
    </source>
</evidence>
<dbReference type="InterPro" id="IPR017972">
    <property type="entry name" value="Cyt_P450_CS"/>
</dbReference>
<evidence type="ECO:0000313" key="11">
    <source>
        <dbReference type="EMBL" id="CAL1697111.1"/>
    </source>
</evidence>
<dbReference type="PRINTS" id="PR00463">
    <property type="entry name" value="EP450I"/>
</dbReference>
<dbReference type="EMBL" id="OZ037944">
    <property type="protein sequence ID" value="CAL1697111.1"/>
    <property type="molecule type" value="Genomic_DNA"/>
</dbReference>
<feature type="signal peptide" evidence="10">
    <location>
        <begin position="1"/>
        <end position="22"/>
    </location>
</feature>
<proteinExistence type="inferred from homology"/>